<evidence type="ECO:0000313" key="2">
    <source>
        <dbReference type="EMBL" id="CAG8850492.1"/>
    </source>
</evidence>
<feature type="region of interest" description="Disordered" evidence="1">
    <location>
        <begin position="85"/>
        <end position="120"/>
    </location>
</feature>
<proteinExistence type="predicted"/>
<name>A0ABN7X9S4_GIGMA</name>
<organism evidence="2 3">
    <name type="scientific">Gigaspora margarita</name>
    <dbReference type="NCBI Taxonomy" id="4874"/>
    <lineage>
        <taxon>Eukaryota</taxon>
        <taxon>Fungi</taxon>
        <taxon>Fungi incertae sedis</taxon>
        <taxon>Mucoromycota</taxon>
        <taxon>Glomeromycotina</taxon>
        <taxon>Glomeromycetes</taxon>
        <taxon>Diversisporales</taxon>
        <taxon>Gigasporaceae</taxon>
        <taxon>Gigaspora</taxon>
    </lineage>
</organism>
<evidence type="ECO:0000313" key="3">
    <source>
        <dbReference type="Proteomes" id="UP000789901"/>
    </source>
</evidence>
<sequence>MPKITTRKIPNVNLEKQTYEIYCNYLAGPLKDHYKPHQYFSNQSNKFHNILRNINEDLKKDENYVDGTVFTAISNYILENKGRLEDRNKSKSRRSSYAESSDNNPIERSEPNNPCSSNQSQFNLELSDIAIINSNSNYATMTSFSQIQQGSDCEQLVQRNSNTELINHEQPIHTRT</sequence>
<gene>
    <name evidence="2" type="ORF">GMARGA_LOCUS40236</name>
</gene>
<keyword evidence="3" id="KW-1185">Reference proteome</keyword>
<reference evidence="2 3" key="1">
    <citation type="submission" date="2021-06" db="EMBL/GenBank/DDBJ databases">
        <authorList>
            <person name="Kallberg Y."/>
            <person name="Tangrot J."/>
            <person name="Rosling A."/>
        </authorList>
    </citation>
    <scope>NUCLEOTIDE SEQUENCE [LARGE SCALE GENOMIC DNA]</scope>
    <source>
        <strain evidence="2 3">120-4 pot B 10/14</strain>
    </source>
</reference>
<feature type="non-terminal residue" evidence="2">
    <location>
        <position position="176"/>
    </location>
</feature>
<evidence type="ECO:0000256" key="1">
    <source>
        <dbReference type="SAM" id="MobiDB-lite"/>
    </source>
</evidence>
<dbReference type="EMBL" id="CAJVQB010101342">
    <property type="protein sequence ID" value="CAG8850492.1"/>
    <property type="molecule type" value="Genomic_DNA"/>
</dbReference>
<comment type="caution">
    <text evidence="2">The sequence shown here is derived from an EMBL/GenBank/DDBJ whole genome shotgun (WGS) entry which is preliminary data.</text>
</comment>
<protein>
    <submittedName>
        <fullName evidence="2">35025_t:CDS:1</fullName>
    </submittedName>
</protein>
<accession>A0ABN7X9S4</accession>
<dbReference type="Proteomes" id="UP000789901">
    <property type="component" value="Unassembled WGS sequence"/>
</dbReference>
<feature type="compositionally biased region" description="Polar residues" evidence="1">
    <location>
        <begin position="111"/>
        <end position="120"/>
    </location>
</feature>